<comment type="domain">
    <text evidence="13">The N-terminal region seems to be important for proper quaternary structure. The C-terminal region contains the substrate-binding site.</text>
</comment>
<dbReference type="Proteomes" id="UP000298488">
    <property type="component" value="Unassembled WGS sequence"/>
</dbReference>
<evidence type="ECO:0000256" key="6">
    <source>
        <dbReference type="ARBA" id="ARBA00012707"/>
    </source>
</evidence>
<dbReference type="AlphaFoldDB" id="A0A4R8VB86"/>
<comment type="pathway">
    <text evidence="3 13">Metabolic intermediate biosynthesis; acetyl-CoA biosynthesis; acetyl-CoA from acetate: step 2/2.</text>
</comment>
<feature type="domain" description="DRTGG" evidence="15">
    <location>
        <begin position="214"/>
        <end position="326"/>
    </location>
</feature>
<dbReference type="Pfam" id="PF07085">
    <property type="entry name" value="DRTGG"/>
    <property type="match status" value="1"/>
</dbReference>
<keyword evidence="10 13" id="KW-0012">Acyltransferase</keyword>
<comment type="similarity">
    <text evidence="4 13">In the C-terminal section; belongs to the phosphate acetyltransferase and butyryltransferase family.</text>
</comment>
<dbReference type="NCBIfam" id="TIGR00651">
    <property type="entry name" value="pta"/>
    <property type="match status" value="1"/>
</dbReference>
<evidence type="ECO:0000313" key="16">
    <source>
        <dbReference type="EMBL" id="TFB80229.1"/>
    </source>
</evidence>
<dbReference type="EC" id="2.3.1.8" evidence="6 13"/>
<comment type="subcellular location">
    <subcellularLocation>
        <location evidence="2 13">Cytoplasm</location>
    </subcellularLocation>
</comment>
<dbReference type="NCBIfam" id="NF004167">
    <property type="entry name" value="PRK05632.1"/>
    <property type="match status" value="1"/>
</dbReference>
<dbReference type="Pfam" id="PF13500">
    <property type="entry name" value="AAA_26"/>
    <property type="match status" value="1"/>
</dbReference>
<evidence type="ECO:0000256" key="2">
    <source>
        <dbReference type="ARBA" id="ARBA00004496"/>
    </source>
</evidence>
<feature type="domain" description="Phosphate acetyl/butaryl transferase" evidence="14">
    <location>
        <begin position="372"/>
        <end position="688"/>
    </location>
</feature>
<keyword evidence="17" id="KW-1185">Reference proteome</keyword>
<dbReference type="InterPro" id="IPR016475">
    <property type="entry name" value="P-Actrans_bac"/>
</dbReference>
<accession>A0A4R8VB86</accession>
<dbReference type="PANTHER" id="PTHR43356">
    <property type="entry name" value="PHOSPHATE ACETYLTRANSFERASE"/>
    <property type="match status" value="1"/>
</dbReference>
<evidence type="ECO:0000256" key="3">
    <source>
        <dbReference type="ARBA" id="ARBA00004989"/>
    </source>
</evidence>
<protein>
    <recommendedName>
        <fullName evidence="7 13">Phosphate acetyltransferase</fullName>
        <ecNumber evidence="6 13">2.3.1.8</ecNumber>
    </recommendedName>
    <alternativeName>
        <fullName evidence="11 13">Phosphotransacetylase</fullName>
    </alternativeName>
</protein>
<reference evidence="16 17" key="1">
    <citation type="submission" date="2019-03" db="EMBL/GenBank/DDBJ databases">
        <title>Genomics of glacier-inhabiting Cryobacterium strains.</title>
        <authorList>
            <person name="Liu Q."/>
            <person name="Xin Y.-H."/>
        </authorList>
    </citation>
    <scope>NUCLEOTIDE SEQUENCE [LARGE SCALE GENOMIC DNA]</scope>
    <source>
        <strain evidence="16 17">CGMCC 1.10440</strain>
    </source>
</reference>
<keyword evidence="9 13" id="KW-0808">Transferase</keyword>
<dbReference type="InterPro" id="IPR027417">
    <property type="entry name" value="P-loop_NTPase"/>
</dbReference>
<dbReference type="Gene3D" id="3.40.1390.20">
    <property type="entry name" value="HprK N-terminal domain-like"/>
    <property type="match status" value="1"/>
</dbReference>
<dbReference type="InterPro" id="IPR002505">
    <property type="entry name" value="PTA_PTB"/>
</dbReference>
<dbReference type="InterPro" id="IPR004614">
    <property type="entry name" value="P_AcTrfase"/>
</dbReference>
<comment type="caution">
    <text evidence="16">The sequence shown here is derived from an EMBL/GenBank/DDBJ whole genome shotgun (WGS) entry which is preliminary data.</text>
</comment>
<evidence type="ECO:0000256" key="5">
    <source>
        <dbReference type="ARBA" id="ARBA00009786"/>
    </source>
</evidence>
<dbReference type="InterPro" id="IPR028979">
    <property type="entry name" value="Ser_kin/Pase_Hpr-like_N_sf"/>
</dbReference>
<dbReference type="InterPro" id="IPR050500">
    <property type="entry name" value="Phos_Acetyltrans/Butyryltrans"/>
</dbReference>
<dbReference type="FunFam" id="3.40.50.10750:FF:000001">
    <property type="entry name" value="Phosphate acetyltransferase"/>
    <property type="match status" value="1"/>
</dbReference>
<dbReference type="SUPFAM" id="SSF52540">
    <property type="entry name" value="P-loop containing nucleoside triphosphate hydrolases"/>
    <property type="match status" value="1"/>
</dbReference>
<dbReference type="GO" id="GO:0006085">
    <property type="term" value="P:acetyl-CoA biosynthetic process"/>
    <property type="evidence" value="ECO:0007669"/>
    <property type="project" value="UniProtKB-UniPathway"/>
</dbReference>
<evidence type="ECO:0000256" key="10">
    <source>
        <dbReference type="ARBA" id="ARBA00023315"/>
    </source>
</evidence>
<dbReference type="OrthoDB" id="9808984at2"/>
<evidence type="ECO:0000256" key="9">
    <source>
        <dbReference type="ARBA" id="ARBA00022679"/>
    </source>
</evidence>
<dbReference type="SUPFAM" id="SSF75138">
    <property type="entry name" value="HprK N-terminal domain-like"/>
    <property type="match status" value="1"/>
</dbReference>
<evidence type="ECO:0000256" key="13">
    <source>
        <dbReference type="PIRNR" id="PIRNR006107"/>
    </source>
</evidence>
<evidence type="ECO:0000256" key="11">
    <source>
        <dbReference type="ARBA" id="ARBA00031108"/>
    </source>
</evidence>
<dbReference type="GO" id="GO:0005737">
    <property type="term" value="C:cytoplasm"/>
    <property type="evidence" value="ECO:0007669"/>
    <property type="project" value="UniProtKB-SubCell"/>
</dbReference>
<evidence type="ECO:0000256" key="4">
    <source>
        <dbReference type="ARBA" id="ARBA00008756"/>
    </source>
</evidence>
<dbReference type="Pfam" id="PF01515">
    <property type="entry name" value="PTA_PTB"/>
    <property type="match status" value="1"/>
</dbReference>
<evidence type="ECO:0000313" key="17">
    <source>
        <dbReference type="Proteomes" id="UP000298488"/>
    </source>
</evidence>
<gene>
    <name evidence="16" type="ORF">E3N84_09415</name>
</gene>
<dbReference type="Gene3D" id="3.40.50.300">
    <property type="entry name" value="P-loop containing nucleotide triphosphate hydrolases"/>
    <property type="match status" value="1"/>
</dbReference>
<dbReference type="CDD" id="cd03109">
    <property type="entry name" value="DTBS"/>
    <property type="match status" value="1"/>
</dbReference>
<organism evidence="16 17">
    <name type="scientific">Terrimesophilobacter mesophilus</name>
    <dbReference type="NCBI Taxonomy" id="433647"/>
    <lineage>
        <taxon>Bacteria</taxon>
        <taxon>Bacillati</taxon>
        <taxon>Actinomycetota</taxon>
        <taxon>Actinomycetes</taxon>
        <taxon>Micrococcales</taxon>
        <taxon>Microbacteriaceae</taxon>
        <taxon>Terrimesophilobacter</taxon>
    </lineage>
</organism>
<sequence>MARSIYITSAEGNTGKSTVALGLLDTLTRSIERVGVFRPVSRSTTQRDYVLELLLDHDGVDLDYDLCVGVSYEDVHNDPDAALATIVQRYKAVEELCDAVVIVGSDYTDVGSPTELGFNARIAANLGAPVVLVLGGRVGERSEPRSADALRQLAEVSTAELRHEHATLLAIIANRADPDAQPAIRTAIESTNADIPVWTIPENPVLVAPTMRSIMEATEGTLLKGDPELLSRESLGVVVAAMGMNNVLPRLIEGSVVVVPADRTEVLLAVLMANESGTFPSVAGIVLNGGFELPEPIDRLIEGIRPTLPIIRTELGSYDTAVRITQIRPRLAADSQRKLDTARAMFEESVDAARLLALLDVERSPVVTPLMFEYGLVERARSVRRHIVLPEGGDDRILRATATVLSRGIADITILGEEIEVRSRAIGLGLDIQKAAVLSSFDDVLRIKFSEEYHRLREHKGVTLDRARDTVTDPSYFGTLMVQLGMADGMVSGAAHTTAQTVRPAFEIIKTKEGVSVVSSVFLMALADRVLVYGDCAVIPDPTAEQLADIAVSASETAQQFGIEPRIAMLSYSTGESGAGADVDKVREATAMVRERLAGIPVDGPIQYDAAADAAVARAKLPDSEVAGRATVFIFPDLNTGNNTYKAVQRSAGAVAIGPIMQGLRLPVNDLSRGATVQDIVNTIAITAIQAQAARA</sequence>
<comment type="similarity">
    <text evidence="5 13">In the N-terminal section; belongs to the CobB/CobQ family.</text>
</comment>
<evidence type="ECO:0000256" key="7">
    <source>
        <dbReference type="ARBA" id="ARBA00021528"/>
    </source>
</evidence>
<dbReference type="UniPathway" id="UPA00340">
    <property type="reaction ID" value="UER00459"/>
</dbReference>
<evidence type="ECO:0000256" key="12">
    <source>
        <dbReference type="ARBA" id="ARBA00049955"/>
    </source>
</evidence>
<name>A0A4R8VB86_9MICO</name>
<evidence type="ECO:0000259" key="14">
    <source>
        <dbReference type="Pfam" id="PF01515"/>
    </source>
</evidence>
<dbReference type="InterPro" id="IPR042113">
    <property type="entry name" value="P_AcTrfase_dom1"/>
</dbReference>
<evidence type="ECO:0000259" key="15">
    <source>
        <dbReference type="Pfam" id="PF07085"/>
    </source>
</evidence>
<proteinExistence type="inferred from homology"/>
<dbReference type="PIRSF" id="PIRSF006107">
    <property type="entry name" value="PhpActrans_proteobac"/>
    <property type="match status" value="1"/>
</dbReference>
<dbReference type="InterPro" id="IPR042112">
    <property type="entry name" value="P_AcTrfase_dom2"/>
</dbReference>
<dbReference type="Gene3D" id="3.40.50.10950">
    <property type="match status" value="1"/>
</dbReference>
<dbReference type="GO" id="GO:0008959">
    <property type="term" value="F:phosphate acetyltransferase activity"/>
    <property type="evidence" value="ECO:0007669"/>
    <property type="project" value="UniProtKB-EC"/>
</dbReference>
<dbReference type="EMBL" id="SOFI01000003">
    <property type="protein sequence ID" value="TFB80229.1"/>
    <property type="molecule type" value="Genomic_DNA"/>
</dbReference>
<comment type="catalytic activity">
    <reaction evidence="1 13">
        <text>acetyl-CoA + phosphate = acetyl phosphate + CoA</text>
        <dbReference type="Rhea" id="RHEA:19521"/>
        <dbReference type="ChEBI" id="CHEBI:22191"/>
        <dbReference type="ChEBI" id="CHEBI:43474"/>
        <dbReference type="ChEBI" id="CHEBI:57287"/>
        <dbReference type="ChEBI" id="CHEBI:57288"/>
        <dbReference type="EC" id="2.3.1.8"/>
    </reaction>
</comment>
<dbReference type="SUPFAM" id="SSF53659">
    <property type="entry name" value="Isocitrate/Isopropylmalate dehydrogenase-like"/>
    <property type="match status" value="1"/>
</dbReference>
<keyword evidence="8 13" id="KW-0963">Cytoplasm</keyword>
<dbReference type="PANTHER" id="PTHR43356:SF3">
    <property type="entry name" value="PHOSPHATE ACETYLTRANSFERASE"/>
    <property type="match status" value="1"/>
</dbReference>
<dbReference type="RefSeq" id="WP_104096092.1">
    <property type="nucleotide sequence ID" value="NZ_JACHBP010000001.1"/>
</dbReference>
<evidence type="ECO:0000256" key="1">
    <source>
        <dbReference type="ARBA" id="ARBA00000705"/>
    </source>
</evidence>
<comment type="function">
    <text evidence="12 13">Involved in acetate metabolism.</text>
</comment>
<evidence type="ECO:0000256" key="8">
    <source>
        <dbReference type="ARBA" id="ARBA00022490"/>
    </source>
</evidence>
<dbReference type="InterPro" id="IPR010766">
    <property type="entry name" value="DRTGG"/>
</dbReference>
<dbReference type="NCBIfam" id="NF007233">
    <property type="entry name" value="PRK09653.1"/>
    <property type="match status" value="1"/>
</dbReference>
<dbReference type="Gene3D" id="3.40.50.10750">
    <property type="entry name" value="Isocitrate/Isopropylmalate dehydrogenase-like"/>
    <property type="match status" value="1"/>
</dbReference>